<accession>A0A6A6IV15</accession>
<keyword evidence="2" id="KW-0732">Signal</keyword>
<dbReference type="InterPro" id="IPR009799">
    <property type="entry name" value="EthD_dom"/>
</dbReference>
<dbReference type="AlphaFoldDB" id="A0A6A6IV15"/>
<evidence type="ECO:0000259" key="3">
    <source>
        <dbReference type="Pfam" id="PF07110"/>
    </source>
</evidence>
<evidence type="ECO:0000256" key="2">
    <source>
        <dbReference type="SAM" id="SignalP"/>
    </source>
</evidence>
<dbReference type="Proteomes" id="UP000800094">
    <property type="component" value="Unassembled WGS sequence"/>
</dbReference>
<dbReference type="OrthoDB" id="3454835at2759"/>
<protein>
    <recommendedName>
        <fullName evidence="3">EthD domain-containing protein</fullName>
    </recommendedName>
</protein>
<dbReference type="EMBL" id="ML987190">
    <property type="protein sequence ID" value="KAF2254401.1"/>
    <property type="molecule type" value="Genomic_DNA"/>
</dbReference>
<dbReference type="Gene3D" id="3.30.70.100">
    <property type="match status" value="1"/>
</dbReference>
<comment type="similarity">
    <text evidence="1">Belongs to the tpcK family.</text>
</comment>
<feature type="domain" description="EthD" evidence="3">
    <location>
        <begin position="71"/>
        <end position="159"/>
    </location>
</feature>
<organism evidence="4 5">
    <name type="scientific">Trematosphaeria pertusa</name>
    <dbReference type="NCBI Taxonomy" id="390896"/>
    <lineage>
        <taxon>Eukaryota</taxon>
        <taxon>Fungi</taxon>
        <taxon>Dikarya</taxon>
        <taxon>Ascomycota</taxon>
        <taxon>Pezizomycotina</taxon>
        <taxon>Dothideomycetes</taxon>
        <taxon>Pleosporomycetidae</taxon>
        <taxon>Pleosporales</taxon>
        <taxon>Massarineae</taxon>
        <taxon>Trematosphaeriaceae</taxon>
        <taxon>Trematosphaeria</taxon>
    </lineage>
</organism>
<dbReference type="InterPro" id="IPR011008">
    <property type="entry name" value="Dimeric_a/b-barrel"/>
</dbReference>
<proteinExistence type="inferred from homology"/>
<sequence>MRVSDLLKGLLAITTFAASASAAPSTEASKRTSGNTTVERFPHMYAFSELAPGSGSFEQPYFRFLILFRMKPNATEEEVNEHWKTVHADLTMTLDDFHQLKKHREMIKPLLDMGGMAIAPYDGIAEFHAKNYASFERFLMDAFNDPANTADHQHFVDSSVPLQVMAGYDNLIFGGAVKTSGGVNGILPLDERLRGQKQG</sequence>
<dbReference type="RefSeq" id="XP_033689405.1">
    <property type="nucleotide sequence ID" value="XM_033831397.1"/>
</dbReference>
<dbReference type="SUPFAM" id="SSF54909">
    <property type="entry name" value="Dimeric alpha+beta barrel"/>
    <property type="match status" value="1"/>
</dbReference>
<dbReference type="GO" id="GO:0016491">
    <property type="term" value="F:oxidoreductase activity"/>
    <property type="evidence" value="ECO:0007669"/>
    <property type="project" value="InterPro"/>
</dbReference>
<feature type="chain" id="PRO_5025543934" description="EthD domain-containing protein" evidence="2">
    <location>
        <begin position="23"/>
        <end position="199"/>
    </location>
</feature>
<evidence type="ECO:0000313" key="4">
    <source>
        <dbReference type="EMBL" id="KAF2254401.1"/>
    </source>
</evidence>
<reference evidence="4" key="1">
    <citation type="journal article" date="2020" name="Stud. Mycol.">
        <title>101 Dothideomycetes genomes: a test case for predicting lifestyles and emergence of pathogens.</title>
        <authorList>
            <person name="Haridas S."/>
            <person name="Albert R."/>
            <person name="Binder M."/>
            <person name="Bloem J."/>
            <person name="Labutti K."/>
            <person name="Salamov A."/>
            <person name="Andreopoulos B."/>
            <person name="Baker S."/>
            <person name="Barry K."/>
            <person name="Bills G."/>
            <person name="Bluhm B."/>
            <person name="Cannon C."/>
            <person name="Castanera R."/>
            <person name="Culley D."/>
            <person name="Daum C."/>
            <person name="Ezra D."/>
            <person name="Gonzalez J."/>
            <person name="Henrissat B."/>
            <person name="Kuo A."/>
            <person name="Liang C."/>
            <person name="Lipzen A."/>
            <person name="Lutzoni F."/>
            <person name="Magnuson J."/>
            <person name="Mondo S."/>
            <person name="Nolan M."/>
            <person name="Ohm R."/>
            <person name="Pangilinan J."/>
            <person name="Park H.-J."/>
            <person name="Ramirez L."/>
            <person name="Alfaro M."/>
            <person name="Sun H."/>
            <person name="Tritt A."/>
            <person name="Yoshinaga Y."/>
            <person name="Zwiers L.-H."/>
            <person name="Turgeon B."/>
            <person name="Goodwin S."/>
            <person name="Spatafora J."/>
            <person name="Crous P."/>
            <person name="Grigoriev I."/>
        </authorList>
    </citation>
    <scope>NUCLEOTIDE SEQUENCE</scope>
    <source>
        <strain evidence="4">CBS 122368</strain>
    </source>
</reference>
<gene>
    <name evidence="4" type="ORF">BU26DRAFT_537224</name>
</gene>
<evidence type="ECO:0000313" key="5">
    <source>
        <dbReference type="Proteomes" id="UP000800094"/>
    </source>
</evidence>
<evidence type="ECO:0000256" key="1">
    <source>
        <dbReference type="ARBA" id="ARBA00005986"/>
    </source>
</evidence>
<dbReference type="GeneID" id="54584727"/>
<name>A0A6A6IV15_9PLEO</name>
<keyword evidence="5" id="KW-1185">Reference proteome</keyword>
<feature type="signal peptide" evidence="2">
    <location>
        <begin position="1"/>
        <end position="22"/>
    </location>
</feature>
<dbReference type="Pfam" id="PF07110">
    <property type="entry name" value="EthD"/>
    <property type="match status" value="1"/>
</dbReference>